<comment type="caution">
    <text evidence="5">The sequence shown here is derived from an EMBL/GenBank/DDBJ whole genome shotgun (WGS) entry which is preliminary data.</text>
</comment>
<accession>A0A2A9HEJ3</accession>
<keyword evidence="2" id="KW-0472">Membrane</keyword>
<dbReference type="AlphaFoldDB" id="A0A2A9HEJ3"/>
<dbReference type="Pfam" id="PF12773">
    <property type="entry name" value="DZR"/>
    <property type="match status" value="1"/>
</dbReference>
<proteinExistence type="predicted"/>
<protein>
    <submittedName>
        <fullName evidence="5">Double zinc ribbon protein</fullName>
    </submittedName>
</protein>
<evidence type="ECO:0000259" key="3">
    <source>
        <dbReference type="Pfam" id="PF12773"/>
    </source>
</evidence>
<dbReference type="Pfam" id="PF13240">
    <property type="entry name" value="Zn_Ribbon_1"/>
    <property type="match status" value="1"/>
</dbReference>
<name>A0A2A9HEJ3_TEPT2</name>
<organism evidence="5 6">
    <name type="scientific">Tepidiforma thermophila (strain KCTC 52669 / CGMCC 1.13589 / G233)</name>
    <dbReference type="NCBI Taxonomy" id="2761530"/>
    <lineage>
        <taxon>Bacteria</taxon>
        <taxon>Bacillati</taxon>
        <taxon>Chloroflexota</taxon>
        <taxon>Tepidiformia</taxon>
        <taxon>Tepidiformales</taxon>
        <taxon>Tepidiformaceae</taxon>
        <taxon>Tepidiforma</taxon>
    </lineage>
</organism>
<feature type="compositionally biased region" description="Polar residues" evidence="1">
    <location>
        <begin position="905"/>
        <end position="914"/>
    </location>
</feature>
<keyword evidence="6" id="KW-1185">Reference proteome</keyword>
<evidence type="ECO:0000256" key="2">
    <source>
        <dbReference type="SAM" id="Phobius"/>
    </source>
</evidence>
<evidence type="ECO:0000313" key="6">
    <source>
        <dbReference type="Proteomes" id="UP000223071"/>
    </source>
</evidence>
<evidence type="ECO:0000259" key="4">
    <source>
        <dbReference type="Pfam" id="PF13240"/>
    </source>
</evidence>
<feature type="domain" description="Zinc-ribbon" evidence="4">
    <location>
        <begin position="101"/>
        <end position="122"/>
    </location>
</feature>
<feature type="region of interest" description="Disordered" evidence="1">
    <location>
        <begin position="893"/>
        <end position="914"/>
    </location>
</feature>
<dbReference type="InterPro" id="IPR026870">
    <property type="entry name" value="Zinc_ribbon_dom"/>
</dbReference>
<sequence length="1126" mass="120565">MEATDENKTGTPGVPDEGRSACPACGAPHGPGARFCRACGRRLPVTCGVPGDEGALGPVRTCPACGAEASPTALFCRVCGTALGSAAQGPVPPAPVAVPACPACGAEVNPAAKFCRACGASLAPAPAPVAAQPRGTAKQSHRRTGRARTAVLAVAAVILVGGAALLALRFRGDGDGEPTAIPRESRIERLGPAPGPGPNGLERHAPVRLVHPGGAELTVPPGDILYSEYLDLRRLEAPPESPAWRFAGPAYTFVSVTGVVHEDPIEIRLPAAGAGADAVIVALAPSGAWQPLPTERVGDRLVAALAGVPAPWTVAVASPKPFTRPADLEPTGLADAERLAFADRAAWREEARAWLEAHPVPPDEELEQAASPSASLLASRSAAAAPVAIEFSKWEKEYAETLLRLAGAGAVLEAGRAGVVPALGAGGPVAFEHYRAGVLTLLKLRDRWFQNRDAWSEMFGERGNYQAVLLDSGVALQDSLETAFARYAPWGIELTAALVRSRAIADIDLAVVYGEALFADVILPPGMLPDLERQLTGQGGWAGTPEMTLRLRLFSRAAIENWSLLDYLKDWRTEAFLRYLPVALWVLGISSGGPSLLAATVADQVLNWWQAQYETASSPAIYGTIQWATTALAGGQLLFDATDDTLVTSFGLRIVDLSEQTRQTVGTALGWAQFLYSAAVSWAVTGSDWYLLKDIRAITEGTRGYCPGGRCNWLYAQNIPPVQVIGVARGAAARPADYYPATRVRMAAWNLQYNPAAIAAGRLDLHEIFRSGSREASLQVGSREALTGPAFLRNLGWEPYVKESWPDATIDITPDLQAIRIAVPRADLAKYRSWSRAKLGDPIADYNLLLRLETADGDHQVLRITGVDTERSTADRENVYLIAALATRKDAGRDDLEPGFRGSDDNPTTVERSSVTPLRQRYTAYLYASGQQEEDWVPVEVVFPPNPGPRTDADVVAAPRVHETDAAASAKPPTEWTLVDVRLEVNGTFKDPYALYLLSFVERIAPSACRLERKFWDDGEEFGLHCVFEPGCPRDESCFSLNLASVPKPDYPLGSKLTITKDRIQGYLCTGATDENACSHRSFIDAALAPGGQLSGQFGWTWDEMAFGEPYAQGTWTVQFTASPKR</sequence>
<feature type="transmembrane region" description="Helical" evidence="2">
    <location>
        <begin position="150"/>
        <end position="170"/>
    </location>
</feature>
<gene>
    <name evidence="5" type="ORF">A9A59_0414</name>
</gene>
<dbReference type="InterPro" id="IPR025874">
    <property type="entry name" value="DZR"/>
</dbReference>
<dbReference type="EMBL" id="PDJQ01000001">
    <property type="protein sequence ID" value="PFG73219.1"/>
    <property type="molecule type" value="Genomic_DNA"/>
</dbReference>
<dbReference type="Proteomes" id="UP000223071">
    <property type="component" value="Unassembled WGS sequence"/>
</dbReference>
<feature type="domain" description="DZANK-type" evidence="3">
    <location>
        <begin position="22"/>
        <end position="80"/>
    </location>
</feature>
<dbReference type="RefSeq" id="WP_098502691.1">
    <property type="nucleotide sequence ID" value="NZ_PDJQ01000001.1"/>
</dbReference>
<reference evidence="5 6" key="1">
    <citation type="submission" date="2017-09" db="EMBL/GenBank/DDBJ databases">
        <title>Sequencing the genomes of two abundant thermophiles in Great Basin hot springs: Thermocrinis jamiesonii and novel Chloroflexi Thermoflexus hugenholtzii.</title>
        <authorList>
            <person name="Hedlund B."/>
        </authorList>
    </citation>
    <scope>NUCLEOTIDE SEQUENCE [LARGE SCALE GENOMIC DNA]</scope>
    <source>
        <strain evidence="5 6">G233</strain>
    </source>
</reference>
<keyword evidence="2" id="KW-1133">Transmembrane helix</keyword>
<evidence type="ECO:0000256" key="1">
    <source>
        <dbReference type="SAM" id="MobiDB-lite"/>
    </source>
</evidence>
<feature type="compositionally biased region" description="Basic and acidic residues" evidence="1">
    <location>
        <begin position="893"/>
        <end position="904"/>
    </location>
</feature>
<evidence type="ECO:0000313" key="5">
    <source>
        <dbReference type="EMBL" id="PFG73219.1"/>
    </source>
</evidence>
<keyword evidence="2" id="KW-0812">Transmembrane</keyword>